<sequence>MKVTQTLESLSILTDNDALFRELRDMISRNFTKILSNKNKVISFYEESEIPQRKCFLKFIKKLYEKQSDDKLDIRFANYKTIKLGFVQKNTLTPVISLNVNFVKNEAKFELKDTLCRDFASYISESLVKSNVAFSKNDDFLNITISNDNDINTLNKLLYKRSYPKFSVNFIYDEKDYKAFKQGIKIKSSSKFVSRFSVLANLLEENFGILGCKKNDDFETIRQSYLSLVNIYHPDRHANKNPLIQEEYAKKFKNIQSAYESLKPYFKNQENFVMVG</sequence>
<gene>
    <name evidence="1" type="ORF">CCON33237_0949</name>
</gene>
<dbReference type="Gene3D" id="1.10.287.110">
    <property type="entry name" value="DnaJ domain"/>
    <property type="match status" value="1"/>
</dbReference>
<dbReference type="PATRIC" id="fig|199.248.peg.983"/>
<dbReference type="Proteomes" id="UP000066049">
    <property type="component" value="Chromosome"/>
</dbReference>
<dbReference type="InterPro" id="IPR036869">
    <property type="entry name" value="J_dom_sf"/>
</dbReference>
<organism evidence="1 2">
    <name type="scientific">Campylobacter concisus</name>
    <dbReference type="NCBI Taxonomy" id="199"/>
    <lineage>
        <taxon>Bacteria</taxon>
        <taxon>Pseudomonadati</taxon>
        <taxon>Campylobacterota</taxon>
        <taxon>Epsilonproteobacteria</taxon>
        <taxon>Campylobacterales</taxon>
        <taxon>Campylobacteraceae</taxon>
        <taxon>Campylobacter</taxon>
    </lineage>
</organism>
<dbReference type="KEGG" id="ccoc:CCON33237_0949"/>
<dbReference type="Pfam" id="PF00226">
    <property type="entry name" value="DnaJ"/>
    <property type="match status" value="1"/>
</dbReference>
<name>A0A0M5MEA4_9BACT</name>
<dbReference type="CDD" id="cd06257">
    <property type="entry name" value="DnaJ"/>
    <property type="match status" value="1"/>
</dbReference>
<dbReference type="AlphaFoldDB" id="A0A0M5MEA4"/>
<dbReference type="EMBL" id="CP012541">
    <property type="protein sequence ID" value="ALF47630.1"/>
    <property type="molecule type" value="Genomic_DNA"/>
</dbReference>
<dbReference type="PROSITE" id="PS50076">
    <property type="entry name" value="DNAJ_2"/>
    <property type="match status" value="1"/>
</dbReference>
<dbReference type="SUPFAM" id="SSF46565">
    <property type="entry name" value="Chaperone J-domain"/>
    <property type="match status" value="1"/>
</dbReference>
<protein>
    <submittedName>
        <fullName evidence="1">Putative DnaJ domain protein</fullName>
    </submittedName>
</protein>
<proteinExistence type="predicted"/>
<evidence type="ECO:0000313" key="2">
    <source>
        <dbReference type="Proteomes" id="UP000066049"/>
    </source>
</evidence>
<dbReference type="RefSeq" id="WP_054196630.1">
    <property type="nucleotide sequence ID" value="NZ_CABMKQ010000036.1"/>
</dbReference>
<dbReference type="NCBIfam" id="NF006502">
    <property type="entry name" value="PRK08937.3-2"/>
    <property type="match status" value="1"/>
</dbReference>
<dbReference type="PRINTS" id="PR00625">
    <property type="entry name" value="JDOMAIN"/>
</dbReference>
<dbReference type="InterPro" id="IPR001623">
    <property type="entry name" value="DnaJ_domain"/>
</dbReference>
<dbReference type="GeneID" id="28662626"/>
<reference evidence="2" key="1">
    <citation type="submission" date="2015-08" db="EMBL/GenBank/DDBJ databases">
        <title>Comparative genomics of the Campylobacter concisus group.</title>
        <authorList>
            <person name="Miller W.G."/>
            <person name="Yee E."/>
            <person name="Chapman M.H."/>
            <person name="Huynh S."/>
            <person name="Bono J.L."/>
            <person name="On S.L.W."/>
            <person name="St Leger J."/>
            <person name="Foster G."/>
            <person name="Parker C.T."/>
        </authorList>
    </citation>
    <scope>NUCLEOTIDE SEQUENCE [LARGE SCALE GENOMIC DNA]</scope>
    <source>
        <strain evidence="2">ATCC 33237</strain>
    </source>
</reference>
<dbReference type="SMART" id="SM00271">
    <property type="entry name" value="DnaJ"/>
    <property type="match status" value="1"/>
</dbReference>
<accession>A0A0M5MEA4</accession>
<evidence type="ECO:0000313" key="1">
    <source>
        <dbReference type="EMBL" id="ALF47630.1"/>
    </source>
</evidence>